<dbReference type="EMBL" id="JAHRHJ020000077">
    <property type="protein sequence ID" value="KAH9294481.1"/>
    <property type="molecule type" value="Genomic_DNA"/>
</dbReference>
<organism evidence="1 2">
    <name type="scientific">Taxus chinensis</name>
    <name type="common">Chinese yew</name>
    <name type="synonym">Taxus wallichiana var. chinensis</name>
    <dbReference type="NCBI Taxonomy" id="29808"/>
    <lineage>
        <taxon>Eukaryota</taxon>
        <taxon>Viridiplantae</taxon>
        <taxon>Streptophyta</taxon>
        <taxon>Embryophyta</taxon>
        <taxon>Tracheophyta</taxon>
        <taxon>Spermatophyta</taxon>
        <taxon>Pinopsida</taxon>
        <taxon>Pinidae</taxon>
        <taxon>Conifers II</taxon>
        <taxon>Cupressales</taxon>
        <taxon>Taxaceae</taxon>
        <taxon>Taxus</taxon>
    </lineage>
</organism>
<sequence>AVKGRALSSSVAREKNLSFKKLNVQAHEFVHRVQWPGPVQMNTPTQWSVFVGFTPSPPLVSLSQQVVEQLQHKEPTVASTFATKPLTDEFRKKNLKQAN</sequence>
<dbReference type="Proteomes" id="UP000824469">
    <property type="component" value="Unassembled WGS sequence"/>
</dbReference>
<comment type="caution">
    <text evidence="1">The sequence shown here is derived from an EMBL/GenBank/DDBJ whole genome shotgun (WGS) entry which is preliminary data.</text>
</comment>
<keyword evidence="2" id="KW-1185">Reference proteome</keyword>
<proteinExistence type="predicted"/>
<feature type="non-terminal residue" evidence="1">
    <location>
        <position position="99"/>
    </location>
</feature>
<reference evidence="1 2" key="1">
    <citation type="journal article" date="2021" name="Nat. Plants">
        <title>The Taxus genome provides insights into paclitaxel biosynthesis.</title>
        <authorList>
            <person name="Xiong X."/>
            <person name="Gou J."/>
            <person name="Liao Q."/>
            <person name="Li Y."/>
            <person name="Zhou Q."/>
            <person name="Bi G."/>
            <person name="Li C."/>
            <person name="Du R."/>
            <person name="Wang X."/>
            <person name="Sun T."/>
            <person name="Guo L."/>
            <person name="Liang H."/>
            <person name="Lu P."/>
            <person name="Wu Y."/>
            <person name="Zhang Z."/>
            <person name="Ro D.K."/>
            <person name="Shang Y."/>
            <person name="Huang S."/>
            <person name="Yan J."/>
        </authorList>
    </citation>
    <scope>NUCLEOTIDE SEQUENCE [LARGE SCALE GENOMIC DNA]</scope>
    <source>
        <strain evidence="1">Ta-2019</strain>
    </source>
</reference>
<evidence type="ECO:0000313" key="1">
    <source>
        <dbReference type="EMBL" id="KAH9294481.1"/>
    </source>
</evidence>
<protein>
    <submittedName>
        <fullName evidence="1">Uncharacterized protein</fullName>
    </submittedName>
</protein>
<name>A0AA38C8M5_TAXCH</name>
<accession>A0AA38C8M5</accession>
<gene>
    <name evidence="1" type="ORF">KI387_040313</name>
</gene>
<feature type="non-terminal residue" evidence="1">
    <location>
        <position position="1"/>
    </location>
</feature>
<dbReference type="AlphaFoldDB" id="A0AA38C8M5"/>
<evidence type="ECO:0000313" key="2">
    <source>
        <dbReference type="Proteomes" id="UP000824469"/>
    </source>
</evidence>